<dbReference type="PANTHER" id="PTHR33359:SF1">
    <property type="entry name" value="MOLYBDOPTERIN SYNTHASE SULFUR CARRIER SUBUNIT"/>
    <property type="match status" value="1"/>
</dbReference>
<evidence type="ECO:0000256" key="2">
    <source>
        <dbReference type="ARBA" id="ARBA00024200"/>
    </source>
</evidence>
<dbReference type="Pfam" id="PF02597">
    <property type="entry name" value="ThiS"/>
    <property type="match status" value="1"/>
</dbReference>
<protein>
    <recommendedName>
        <fullName evidence="3">Molybdopterin synthase sulfur carrier subunit</fullName>
    </recommendedName>
</protein>
<dbReference type="Gene3D" id="3.10.20.30">
    <property type="match status" value="1"/>
</dbReference>
<organism evidence="4 5">
    <name type="scientific">Metabacillus flavus</name>
    <dbReference type="NCBI Taxonomy" id="2823519"/>
    <lineage>
        <taxon>Bacteria</taxon>
        <taxon>Bacillati</taxon>
        <taxon>Bacillota</taxon>
        <taxon>Bacilli</taxon>
        <taxon>Bacillales</taxon>
        <taxon>Bacillaceae</taxon>
        <taxon>Metabacillus</taxon>
    </lineage>
</organism>
<dbReference type="RefSeq" id="WP_211558364.1">
    <property type="nucleotide sequence ID" value="NZ_JAGVRK010000001.1"/>
</dbReference>
<proteinExistence type="inferred from homology"/>
<dbReference type="SUPFAM" id="SSF54285">
    <property type="entry name" value="MoaD/ThiS"/>
    <property type="match status" value="1"/>
</dbReference>
<keyword evidence="5" id="KW-1185">Reference proteome</keyword>
<dbReference type="EMBL" id="JAGVRK010000001">
    <property type="protein sequence ID" value="MBS2969177.1"/>
    <property type="molecule type" value="Genomic_DNA"/>
</dbReference>
<keyword evidence="1" id="KW-0547">Nucleotide-binding</keyword>
<evidence type="ECO:0000256" key="1">
    <source>
        <dbReference type="ARBA" id="ARBA00022741"/>
    </source>
</evidence>
<dbReference type="CDD" id="cd00754">
    <property type="entry name" value="Ubl_MoaD"/>
    <property type="match status" value="1"/>
</dbReference>
<dbReference type="InterPro" id="IPR003749">
    <property type="entry name" value="ThiS/MoaD-like"/>
</dbReference>
<dbReference type="InterPro" id="IPR044672">
    <property type="entry name" value="MOCS2A"/>
</dbReference>
<evidence type="ECO:0000256" key="3">
    <source>
        <dbReference type="ARBA" id="ARBA00024247"/>
    </source>
</evidence>
<sequence length="77" mass="8403">MITVLLFAANRESIGKEQIKVEKSNVTVRDLKELLESEYPGSSFQHAMAAINESFVTDEEMVKTGDTVAFIPPVSGG</sequence>
<dbReference type="InterPro" id="IPR012675">
    <property type="entry name" value="Beta-grasp_dom_sf"/>
</dbReference>
<name>A0ABS5LEK6_9BACI</name>
<evidence type="ECO:0000313" key="5">
    <source>
        <dbReference type="Proteomes" id="UP000682403"/>
    </source>
</evidence>
<dbReference type="NCBIfam" id="TIGR01682">
    <property type="entry name" value="moaD"/>
    <property type="match status" value="1"/>
</dbReference>
<accession>A0ABS5LEK6</accession>
<comment type="caution">
    <text evidence="4">The sequence shown here is derived from an EMBL/GenBank/DDBJ whole genome shotgun (WGS) entry which is preliminary data.</text>
</comment>
<dbReference type="InterPro" id="IPR016155">
    <property type="entry name" value="Mopterin_synth/thiamin_S_b"/>
</dbReference>
<reference evidence="4 5" key="1">
    <citation type="submission" date="2021-04" db="EMBL/GenBank/DDBJ databases">
        <title>Metabacillus sp. strain KIGAM252 whole genome sequence.</title>
        <authorList>
            <person name="Seo M.-J."/>
            <person name="Cho E.-S."/>
            <person name="Hwang C.Y."/>
            <person name="Yoon D.J."/>
        </authorList>
    </citation>
    <scope>NUCLEOTIDE SEQUENCE [LARGE SCALE GENOMIC DNA]</scope>
    <source>
        <strain evidence="4 5">KIGAM252</strain>
    </source>
</reference>
<dbReference type="Proteomes" id="UP000682403">
    <property type="component" value="Unassembled WGS sequence"/>
</dbReference>
<gene>
    <name evidence="4" type="primary">moaD</name>
    <name evidence="4" type="ORF">J9317_10425</name>
</gene>
<dbReference type="PANTHER" id="PTHR33359">
    <property type="entry name" value="MOLYBDOPTERIN SYNTHASE SULFUR CARRIER SUBUNIT"/>
    <property type="match status" value="1"/>
</dbReference>
<comment type="similarity">
    <text evidence="2">Belongs to the MoaD family.</text>
</comment>
<evidence type="ECO:0000313" key="4">
    <source>
        <dbReference type="EMBL" id="MBS2969177.1"/>
    </source>
</evidence>